<organism evidence="2 3">
    <name type="scientific">Pleurodeles waltl</name>
    <name type="common">Iberian ribbed newt</name>
    <dbReference type="NCBI Taxonomy" id="8319"/>
    <lineage>
        <taxon>Eukaryota</taxon>
        <taxon>Metazoa</taxon>
        <taxon>Chordata</taxon>
        <taxon>Craniata</taxon>
        <taxon>Vertebrata</taxon>
        <taxon>Euteleostomi</taxon>
        <taxon>Amphibia</taxon>
        <taxon>Batrachia</taxon>
        <taxon>Caudata</taxon>
        <taxon>Salamandroidea</taxon>
        <taxon>Salamandridae</taxon>
        <taxon>Pleurodelinae</taxon>
        <taxon>Pleurodeles</taxon>
    </lineage>
</organism>
<name>A0AAV7PWE8_PLEWA</name>
<dbReference type="AlphaFoldDB" id="A0AAV7PWE8"/>
<evidence type="ECO:0000256" key="1">
    <source>
        <dbReference type="SAM" id="MobiDB-lite"/>
    </source>
</evidence>
<comment type="caution">
    <text evidence="2">The sequence shown here is derived from an EMBL/GenBank/DDBJ whole genome shotgun (WGS) entry which is preliminary data.</text>
</comment>
<dbReference type="EMBL" id="JANPWB010000011">
    <property type="protein sequence ID" value="KAJ1129995.1"/>
    <property type="molecule type" value="Genomic_DNA"/>
</dbReference>
<keyword evidence="3" id="KW-1185">Reference proteome</keyword>
<dbReference type="Proteomes" id="UP001066276">
    <property type="component" value="Chromosome 7"/>
</dbReference>
<proteinExistence type="predicted"/>
<feature type="region of interest" description="Disordered" evidence="1">
    <location>
        <begin position="1"/>
        <end position="23"/>
    </location>
</feature>
<protein>
    <submittedName>
        <fullName evidence="2">Uncharacterized protein</fullName>
    </submittedName>
</protein>
<accession>A0AAV7PWE8</accession>
<evidence type="ECO:0000313" key="3">
    <source>
        <dbReference type="Proteomes" id="UP001066276"/>
    </source>
</evidence>
<reference evidence="2" key="1">
    <citation type="journal article" date="2022" name="bioRxiv">
        <title>Sequencing and chromosome-scale assembly of the giantPleurodeles waltlgenome.</title>
        <authorList>
            <person name="Brown T."/>
            <person name="Elewa A."/>
            <person name="Iarovenko S."/>
            <person name="Subramanian E."/>
            <person name="Araus A.J."/>
            <person name="Petzold A."/>
            <person name="Susuki M."/>
            <person name="Suzuki K.-i.T."/>
            <person name="Hayashi T."/>
            <person name="Toyoda A."/>
            <person name="Oliveira C."/>
            <person name="Osipova E."/>
            <person name="Leigh N.D."/>
            <person name="Simon A."/>
            <person name="Yun M.H."/>
        </authorList>
    </citation>
    <scope>NUCLEOTIDE SEQUENCE</scope>
    <source>
        <strain evidence="2">20211129_DDA</strain>
        <tissue evidence="2">Liver</tissue>
    </source>
</reference>
<sequence>MLQMPPSIAPNQHQETLDSEQKEEVEKWTVAFRNQNNVTKYKELASQFPKRRQQERGKLSWRAVAKETLGDAREARARSAPLACRTSVSVS</sequence>
<gene>
    <name evidence="2" type="ORF">NDU88_008354</name>
</gene>
<evidence type="ECO:0000313" key="2">
    <source>
        <dbReference type="EMBL" id="KAJ1129995.1"/>
    </source>
</evidence>